<protein>
    <submittedName>
        <fullName evidence="2">Uncharacterized protein</fullName>
    </submittedName>
</protein>
<sequence>MTTFMLSNFFSSLSSIRSILYLFLLLGSLFHITLFPHFILGHFFLYQVCSLSHITLFLIFILCYFFFDQVCSFSHITLFPNSILGYFLPLSFLPSKNFSFRYLYSLC</sequence>
<keyword evidence="1" id="KW-0472">Membrane</keyword>
<name>A0A8D8QU19_9HEMI</name>
<feature type="transmembrane region" description="Helical" evidence="1">
    <location>
        <begin position="73"/>
        <end position="93"/>
    </location>
</feature>
<reference evidence="2" key="1">
    <citation type="submission" date="2021-05" db="EMBL/GenBank/DDBJ databases">
        <authorList>
            <person name="Alioto T."/>
            <person name="Alioto T."/>
            <person name="Gomez Garrido J."/>
        </authorList>
    </citation>
    <scope>NUCLEOTIDE SEQUENCE</scope>
</reference>
<feature type="transmembrane region" description="Helical" evidence="1">
    <location>
        <begin position="20"/>
        <end position="41"/>
    </location>
</feature>
<dbReference type="EMBL" id="HBUF01102173">
    <property type="protein sequence ID" value="CAG6638318.1"/>
    <property type="molecule type" value="Transcribed_RNA"/>
</dbReference>
<evidence type="ECO:0000313" key="2">
    <source>
        <dbReference type="EMBL" id="CAG6638318.1"/>
    </source>
</evidence>
<feature type="transmembrane region" description="Helical" evidence="1">
    <location>
        <begin position="48"/>
        <end position="67"/>
    </location>
</feature>
<keyword evidence="1" id="KW-1133">Transmembrane helix</keyword>
<organism evidence="2">
    <name type="scientific">Cacopsylla melanoneura</name>
    <dbReference type="NCBI Taxonomy" id="428564"/>
    <lineage>
        <taxon>Eukaryota</taxon>
        <taxon>Metazoa</taxon>
        <taxon>Ecdysozoa</taxon>
        <taxon>Arthropoda</taxon>
        <taxon>Hexapoda</taxon>
        <taxon>Insecta</taxon>
        <taxon>Pterygota</taxon>
        <taxon>Neoptera</taxon>
        <taxon>Paraneoptera</taxon>
        <taxon>Hemiptera</taxon>
        <taxon>Sternorrhyncha</taxon>
        <taxon>Psylloidea</taxon>
        <taxon>Psyllidae</taxon>
        <taxon>Psyllinae</taxon>
        <taxon>Cacopsylla</taxon>
    </lineage>
</organism>
<keyword evidence="1" id="KW-0812">Transmembrane</keyword>
<evidence type="ECO:0000256" key="1">
    <source>
        <dbReference type="SAM" id="Phobius"/>
    </source>
</evidence>
<accession>A0A8D8QU19</accession>
<dbReference type="AlphaFoldDB" id="A0A8D8QU19"/>
<proteinExistence type="predicted"/>